<evidence type="ECO:0000313" key="1">
    <source>
        <dbReference type="EMBL" id="STO07333.1"/>
    </source>
</evidence>
<sequence>MKFVILFGPQAVGKMTVGQELAKETGLKLFHNHMTIDLVSPFFSYGTREGRRIVELFREELFESVAKSDLPGMIFTFVWAFDMEEDWAYVRHVTTIFESRGAEIYYVELEADIEERLIRNTTENRLTHKPTKRDIAWSEGELKQTATMYRLNSRHGELDVDNYLRIDNTHLDATTVAARIKQHFQL</sequence>
<accession>A0A377FSK1</accession>
<dbReference type="InterPro" id="IPR027417">
    <property type="entry name" value="P-loop_NTPase"/>
</dbReference>
<gene>
    <name evidence="1" type="ORF">NCTC13163_00678</name>
</gene>
<dbReference type="Proteomes" id="UP000254060">
    <property type="component" value="Unassembled WGS sequence"/>
</dbReference>
<dbReference type="EMBL" id="UGGP01000001">
    <property type="protein sequence ID" value="STO07333.1"/>
    <property type="molecule type" value="Genomic_DNA"/>
</dbReference>
<dbReference type="STRING" id="1397694.GCA_000702585_01193"/>
<reference evidence="1 2" key="1">
    <citation type="submission" date="2018-06" db="EMBL/GenBank/DDBJ databases">
        <authorList>
            <consortium name="Pathogen Informatics"/>
            <person name="Doyle S."/>
        </authorList>
    </citation>
    <scope>NUCLEOTIDE SEQUENCE [LARGE SCALE GENOMIC DNA]</scope>
    <source>
        <strain evidence="1 2">NCTC13163</strain>
    </source>
</reference>
<dbReference type="SUPFAM" id="SSF52540">
    <property type="entry name" value="P-loop containing nucleoside triphosphate hydrolases"/>
    <property type="match status" value="1"/>
</dbReference>
<evidence type="ECO:0008006" key="3">
    <source>
        <dbReference type="Google" id="ProtNLM"/>
    </source>
</evidence>
<dbReference type="RefSeq" id="WP_029334433.1">
    <property type="nucleotide sequence ID" value="NZ_UGGP01000001.1"/>
</dbReference>
<name>A0A377FSK1_9BACL</name>
<evidence type="ECO:0000313" key="2">
    <source>
        <dbReference type="Proteomes" id="UP000254060"/>
    </source>
</evidence>
<organism evidence="1 2">
    <name type="scientific">Exiguobacterium aurantiacum</name>
    <dbReference type="NCBI Taxonomy" id="33987"/>
    <lineage>
        <taxon>Bacteria</taxon>
        <taxon>Bacillati</taxon>
        <taxon>Bacillota</taxon>
        <taxon>Bacilli</taxon>
        <taxon>Bacillales</taxon>
        <taxon>Bacillales Family XII. Incertae Sedis</taxon>
        <taxon>Exiguobacterium</taxon>
    </lineage>
</organism>
<dbReference type="Gene3D" id="3.40.50.300">
    <property type="entry name" value="P-loop containing nucleotide triphosphate hydrolases"/>
    <property type="match status" value="1"/>
</dbReference>
<dbReference type="AlphaFoldDB" id="A0A377FSK1"/>
<proteinExistence type="predicted"/>
<dbReference type="OrthoDB" id="193997at2"/>
<protein>
    <recommendedName>
        <fullName evidence="3">Shikimate kinase</fullName>
    </recommendedName>
</protein>